<dbReference type="PANTHER" id="PTHR19353:SF19">
    <property type="entry name" value="DELTA(5) FATTY ACID DESATURASE C-RELATED"/>
    <property type="match status" value="1"/>
</dbReference>
<dbReference type="EMBL" id="JACCCZ010000001">
    <property type="protein sequence ID" value="NYG04429.1"/>
    <property type="molecule type" value="Genomic_DNA"/>
</dbReference>
<dbReference type="GeneID" id="98054383"/>
<proteinExistence type="predicted"/>
<feature type="domain" description="Fatty acid desaturase" evidence="1">
    <location>
        <begin position="69"/>
        <end position="336"/>
    </location>
</feature>
<keyword evidence="2" id="KW-0560">Oxidoreductase</keyword>
<dbReference type="AlphaFoldDB" id="A0A852W6B8"/>
<dbReference type="RefSeq" id="WP_073577223.1">
    <property type="nucleotide sequence ID" value="NZ_BAAAJZ010000006.1"/>
</dbReference>
<dbReference type="InterPro" id="IPR005804">
    <property type="entry name" value="FA_desaturase_dom"/>
</dbReference>
<dbReference type="Pfam" id="PF00487">
    <property type="entry name" value="FA_desaturase"/>
    <property type="match status" value="1"/>
</dbReference>
<dbReference type="GO" id="GO:0016020">
    <property type="term" value="C:membrane"/>
    <property type="evidence" value="ECO:0007669"/>
    <property type="project" value="TreeGrafter"/>
</dbReference>
<reference evidence="2 5" key="1">
    <citation type="submission" date="2020-07" db="EMBL/GenBank/DDBJ databases">
        <title>Sequencing the genomes of 1000 actinobacteria strains.</title>
        <authorList>
            <person name="Klenk H.-P."/>
        </authorList>
    </citation>
    <scope>NUCLEOTIDE SEQUENCE [LARGE SCALE GENOMIC DNA]</scope>
    <source>
        <strain evidence="3 4">DSM 44104</strain>
        <strain evidence="2 5">DSM 44749</strain>
    </source>
</reference>
<dbReference type="InterPro" id="IPR012171">
    <property type="entry name" value="Fatty_acid_desaturase"/>
</dbReference>
<dbReference type="GO" id="GO:0008610">
    <property type="term" value="P:lipid biosynthetic process"/>
    <property type="evidence" value="ECO:0007669"/>
    <property type="project" value="UniProtKB-ARBA"/>
</dbReference>
<protein>
    <submittedName>
        <fullName evidence="2">Linoleoyl-CoA desaturase</fullName>
        <ecNumber evidence="2">1.14.19.3</ecNumber>
    </submittedName>
</protein>
<gene>
    <name evidence="3" type="ORF">ATL51_1723</name>
    <name evidence="2" type="ORF">HDA37_004714</name>
</gene>
<dbReference type="CDD" id="cd03506">
    <property type="entry name" value="Delta6-FADS-like"/>
    <property type="match status" value="1"/>
</dbReference>
<accession>A0AA44ZNY1</accession>
<dbReference type="Proteomes" id="UP000232453">
    <property type="component" value="Unassembled WGS sequence"/>
</dbReference>
<comment type="caution">
    <text evidence="2">The sequence shown here is derived from an EMBL/GenBank/DDBJ whole genome shotgun (WGS) entry which is preliminary data.</text>
</comment>
<dbReference type="PANTHER" id="PTHR19353">
    <property type="entry name" value="FATTY ACID DESATURASE 2"/>
    <property type="match status" value="1"/>
</dbReference>
<name>A0A852W6B8_PSEA5</name>
<accession>A0A852W6B8</accession>
<dbReference type="EMBL" id="PHUJ01000003">
    <property type="protein sequence ID" value="PKB30070.1"/>
    <property type="molecule type" value="Genomic_DNA"/>
</dbReference>
<evidence type="ECO:0000313" key="5">
    <source>
        <dbReference type="Proteomes" id="UP000549695"/>
    </source>
</evidence>
<evidence type="ECO:0000313" key="4">
    <source>
        <dbReference type="Proteomes" id="UP000232453"/>
    </source>
</evidence>
<organism evidence="2 5">
    <name type="scientific">Pseudonocardia alni</name>
    <name type="common">Amycolata alni</name>
    <dbReference type="NCBI Taxonomy" id="33907"/>
    <lineage>
        <taxon>Bacteria</taxon>
        <taxon>Bacillati</taxon>
        <taxon>Actinomycetota</taxon>
        <taxon>Actinomycetes</taxon>
        <taxon>Pseudonocardiales</taxon>
        <taxon>Pseudonocardiaceae</taxon>
        <taxon>Pseudonocardia</taxon>
    </lineage>
</organism>
<evidence type="ECO:0000313" key="2">
    <source>
        <dbReference type="EMBL" id="NYG04429.1"/>
    </source>
</evidence>
<sequence length="382" mass="44240">MAISDVKEFAHLTEADVEAIGHELDAIRADVEERRGQYDADYIRTMITWQRRLNVAARVTLFGSRIPPLWLAGTAMLSVAKILENMEIGHNVMHGQWDWMNDPEIHSSTWEWDNVCPAEQWRHSHNYLHHTYTNVIGKDKDVGYEILRVRADQPWHPAYLGQPFWNVLLMLLFEHGVSLHDLDVDGLLKMQLEDPEEFRRKLLDVGRKHARQMRKDFLLFPLLTGPAAVSTLTANATANVVRNIWSYAIIFCGHFPDGAEVFTEEELEGETRGEWYLRQLLGSANFTGNRLMHVMSGSLGYQIEHHLFPDLPSNRYPEIAVKVRALCEKYDLPYTTGPFPRQFWQATRSIWRLSLPARGIRESEHRRERRGLRRRPAAARAA</sequence>
<dbReference type="GO" id="GO:0016213">
    <property type="term" value="F:acyl-CoA 6-desaturase activity"/>
    <property type="evidence" value="ECO:0007669"/>
    <property type="project" value="UniProtKB-EC"/>
</dbReference>
<keyword evidence="5" id="KW-1185">Reference proteome</keyword>
<evidence type="ECO:0000259" key="1">
    <source>
        <dbReference type="Pfam" id="PF00487"/>
    </source>
</evidence>
<evidence type="ECO:0000313" key="3">
    <source>
        <dbReference type="EMBL" id="PKB30070.1"/>
    </source>
</evidence>
<dbReference type="Proteomes" id="UP000549695">
    <property type="component" value="Unassembled WGS sequence"/>
</dbReference>
<dbReference type="EC" id="1.14.19.3" evidence="2"/>